<evidence type="ECO:0000313" key="1">
    <source>
        <dbReference type="EMBL" id="KAL1872693.1"/>
    </source>
</evidence>
<dbReference type="InterPro" id="IPR029063">
    <property type="entry name" value="SAM-dependent_MTases_sf"/>
</dbReference>
<keyword evidence="2" id="KW-1185">Reference proteome</keyword>
<dbReference type="EMBL" id="JAWRVE010000028">
    <property type="protein sequence ID" value="KAL1872693.1"/>
    <property type="molecule type" value="Genomic_DNA"/>
</dbReference>
<gene>
    <name evidence="1" type="ORF">Daus18300_004239</name>
</gene>
<comment type="caution">
    <text evidence="1">The sequence shown here is derived from an EMBL/GenBank/DDBJ whole genome shotgun (WGS) entry which is preliminary data.</text>
</comment>
<dbReference type="Gene3D" id="3.40.50.150">
    <property type="entry name" value="Vaccinia Virus protein VP39"/>
    <property type="match status" value="1"/>
</dbReference>
<dbReference type="Pfam" id="PF13489">
    <property type="entry name" value="Methyltransf_23"/>
    <property type="match status" value="1"/>
</dbReference>
<sequence>MPDIYADKLTRTTGEGRRLDDQFDLITKNIGYLIHPRVAAALPSSPLIADIGTGTGHFLRCVQESGAFANATLDGYDVSASMYPESLPENTSLKVLDLKHPIPEELNGVYNLVHARMLVAAILPTEWTAIVHSLTKLLKPGGWLQWGECNFISAKFLRGEALWSPRTDTVVELSDKWREEMRDRFQCGWSTLPGDMRAAGLDSVDSDCVSSDRLPETRKKAAENAMTAIFSWLRMVASKGAGMTIEELDLAETRASEENKAGAYVRYEVYTAIGKKILW</sequence>
<protein>
    <recommendedName>
        <fullName evidence="3">Methyltransferase domain-containing protein</fullName>
    </recommendedName>
</protein>
<evidence type="ECO:0008006" key="3">
    <source>
        <dbReference type="Google" id="ProtNLM"/>
    </source>
</evidence>
<dbReference type="CDD" id="cd02440">
    <property type="entry name" value="AdoMet_MTases"/>
    <property type="match status" value="1"/>
</dbReference>
<organism evidence="1 2">
    <name type="scientific">Diaporthe australafricana</name>
    <dbReference type="NCBI Taxonomy" id="127596"/>
    <lineage>
        <taxon>Eukaryota</taxon>
        <taxon>Fungi</taxon>
        <taxon>Dikarya</taxon>
        <taxon>Ascomycota</taxon>
        <taxon>Pezizomycotina</taxon>
        <taxon>Sordariomycetes</taxon>
        <taxon>Sordariomycetidae</taxon>
        <taxon>Diaporthales</taxon>
        <taxon>Diaporthaceae</taxon>
        <taxon>Diaporthe</taxon>
    </lineage>
</organism>
<dbReference type="SUPFAM" id="SSF53335">
    <property type="entry name" value="S-adenosyl-L-methionine-dependent methyltransferases"/>
    <property type="match status" value="1"/>
</dbReference>
<accession>A0ABR3X9R6</accession>
<reference evidence="1 2" key="1">
    <citation type="journal article" date="2024" name="IMA Fungus">
        <title>IMA Genome - F19 : A genome assembly and annotation guide to empower mycologists, including annotated draft genome sequences of Ceratocystis pirilliformis, Diaporthe australafricana, Fusarium ophioides, Paecilomyces lecythidis, and Sporothrix stenoceras.</title>
        <authorList>
            <person name="Aylward J."/>
            <person name="Wilson A.M."/>
            <person name="Visagie C.M."/>
            <person name="Spraker J."/>
            <person name="Barnes I."/>
            <person name="Buitendag C."/>
            <person name="Ceriani C."/>
            <person name="Del Mar Angel L."/>
            <person name="du Plessis D."/>
            <person name="Fuchs T."/>
            <person name="Gasser K."/>
            <person name="Kramer D."/>
            <person name="Li W."/>
            <person name="Munsamy K."/>
            <person name="Piso A."/>
            <person name="Price J.L."/>
            <person name="Sonnekus B."/>
            <person name="Thomas C."/>
            <person name="van der Nest A."/>
            <person name="van Dijk A."/>
            <person name="van Heerden A."/>
            <person name="van Vuuren N."/>
            <person name="Yilmaz N."/>
            <person name="Duong T.A."/>
            <person name="van der Merwe N.A."/>
            <person name="Wingfield M.J."/>
            <person name="Wingfield B.D."/>
        </authorList>
    </citation>
    <scope>NUCLEOTIDE SEQUENCE [LARGE SCALE GENOMIC DNA]</scope>
    <source>
        <strain evidence="1 2">CMW 18300</strain>
    </source>
</reference>
<proteinExistence type="predicted"/>
<dbReference type="Proteomes" id="UP001583177">
    <property type="component" value="Unassembled WGS sequence"/>
</dbReference>
<evidence type="ECO:0000313" key="2">
    <source>
        <dbReference type="Proteomes" id="UP001583177"/>
    </source>
</evidence>
<name>A0ABR3X9R6_9PEZI</name>